<evidence type="ECO:0000259" key="2">
    <source>
        <dbReference type="Pfam" id="PF13649"/>
    </source>
</evidence>
<name>A0AAE3SGB8_9BACT</name>
<feature type="domain" description="Methyltransferase" evidence="2">
    <location>
        <begin position="72"/>
        <end position="167"/>
    </location>
</feature>
<protein>
    <submittedName>
        <fullName evidence="3">Class I SAM-dependent methyltransferase</fullName>
    </submittedName>
</protein>
<dbReference type="CDD" id="cd02440">
    <property type="entry name" value="AdoMet_MTases"/>
    <property type="match status" value="1"/>
</dbReference>
<dbReference type="EMBL" id="JAPDPJ010000051">
    <property type="protein sequence ID" value="MCW3788340.1"/>
    <property type="molecule type" value="Genomic_DNA"/>
</dbReference>
<proteinExistence type="predicted"/>
<accession>A0AAE3SGB8</accession>
<evidence type="ECO:0000313" key="4">
    <source>
        <dbReference type="Proteomes" id="UP001209229"/>
    </source>
</evidence>
<keyword evidence="4" id="KW-1185">Reference proteome</keyword>
<dbReference type="Pfam" id="PF13649">
    <property type="entry name" value="Methyltransf_25"/>
    <property type="match status" value="1"/>
</dbReference>
<dbReference type="RefSeq" id="WP_301191901.1">
    <property type="nucleotide sequence ID" value="NZ_JAPDPJ010000051.1"/>
</dbReference>
<keyword evidence="3" id="KW-0489">Methyltransferase</keyword>
<dbReference type="InterPro" id="IPR029063">
    <property type="entry name" value="SAM-dependent_MTases_sf"/>
</dbReference>
<dbReference type="GO" id="GO:0008168">
    <property type="term" value="F:methyltransferase activity"/>
    <property type="evidence" value="ECO:0007669"/>
    <property type="project" value="UniProtKB-KW"/>
</dbReference>
<comment type="caution">
    <text evidence="3">The sequence shown here is derived from an EMBL/GenBank/DDBJ whole genome shotgun (WGS) entry which is preliminary data.</text>
</comment>
<dbReference type="Proteomes" id="UP001209229">
    <property type="component" value="Unassembled WGS sequence"/>
</dbReference>
<dbReference type="InterPro" id="IPR041698">
    <property type="entry name" value="Methyltransf_25"/>
</dbReference>
<organism evidence="3 4">
    <name type="scientific">Plebeiibacterium sediminum</name>
    <dbReference type="NCBI Taxonomy" id="2992112"/>
    <lineage>
        <taxon>Bacteria</taxon>
        <taxon>Pseudomonadati</taxon>
        <taxon>Bacteroidota</taxon>
        <taxon>Bacteroidia</taxon>
        <taxon>Marinilabiliales</taxon>
        <taxon>Marinilabiliaceae</taxon>
        <taxon>Plebeiibacterium</taxon>
    </lineage>
</organism>
<dbReference type="SUPFAM" id="SSF53335">
    <property type="entry name" value="S-adenosyl-L-methionine-dependent methyltransferases"/>
    <property type="match status" value="1"/>
</dbReference>
<sequence>MMNIADIILKTKKPRLYEKGNSYMWTDKHISKQLLNIHLNPDIDLASRKMSTIRRTTKWILDLQKHPQKLKILDLGCGPGLYSEIFTYEGHDVTGVDISKSSVKYAQMSAEKKDLDINYLNANYLELDFGINTFDIILLIYTDLGVLIPKEREVLLSKVFKALKQGGKFIFDVLKDNQLEEKQTPNNWEANNNGFWKDSPYLSLSESFLFKKQKVILYQHCIIEPDDNCKIYRFWTHFFNQEELDLMLISHGFRKVDHREDILPEGNLWNGNNVIFTIALK</sequence>
<dbReference type="GO" id="GO:0032259">
    <property type="term" value="P:methylation"/>
    <property type="evidence" value="ECO:0007669"/>
    <property type="project" value="UniProtKB-KW"/>
</dbReference>
<reference evidence="3" key="1">
    <citation type="submission" date="2022-10" db="EMBL/GenBank/DDBJ databases">
        <authorList>
            <person name="Yu W.X."/>
        </authorList>
    </citation>
    <scope>NUCLEOTIDE SEQUENCE</scope>
    <source>
        <strain evidence="3">AAT</strain>
    </source>
</reference>
<evidence type="ECO:0000313" key="3">
    <source>
        <dbReference type="EMBL" id="MCW3788340.1"/>
    </source>
</evidence>
<gene>
    <name evidence="3" type="ORF">OM075_17865</name>
</gene>
<dbReference type="PANTHER" id="PTHR43861">
    <property type="entry name" value="TRANS-ACONITATE 2-METHYLTRANSFERASE-RELATED"/>
    <property type="match status" value="1"/>
</dbReference>
<dbReference type="AlphaFoldDB" id="A0AAE3SGB8"/>
<keyword evidence="1" id="KW-0808">Transferase</keyword>
<dbReference type="Gene3D" id="2.20.25.110">
    <property type="entry name" value="S-adenosyl-L-methionine-dependent methyltransferases"/>
    <property type="match status" value="1"/>
</dbReference>
<dbReference type="Gene3D" id="3.40.50.150">
    <property type="entry name" value="Vaccinia Virus protein VP39"/>
    <property type="match status" value="1"/>
</dbReference>
<evidence type="ECO:0000256" key="1">
    <source>
        <dbReference type="ARBA" id="ARBA00022679"/>
    </source>
</evidence>